<reference evidence="1" key="1">
    <citation type="submission" date="2018-05" db="EMBL/GenBank/DDBJ databases">
        <authorList>
            <person name="Lanie J.A."/>
            <person name="Ng W.-L."/>
            <person name="Kazmierczak K.M."/>
            <person name="Andrzejewski T.M."/>
            <person name="Davidsen T.M."/>
            <person name="Wayne K.J."/>
            <person name="Tettelin H."/>
            <person name="Glass J.I."/>
            <person name="Rusch D."/>
            <person name="Podicherti R."/>
            <person name="Tsui H.-C.T."/>
            <person name="Winkler M.E."/>
        </authorList>
    </citation>
    <scope>NUCLEOTIDE SEQUENCE</scope>
</reference>
<gene>
    <name evidence="1" type="ORF">METZ01_LOCUS158030</name>
</gene>
<sequence>IRYVYKCGNLGKRFPLNELSVCGFQLSPPMFFVTENEKNDNG</sequence>
<name>A0A382AUG3_9ZZZZ</name>
<organism evidence="1">
    <name type="scientific">marine metagenome</name>
    <dbReference type="NCBI Taxonomy" id="408172"/>
    <lineage>
        <taxon>unclassified sequences</taxon>
        <taxon>metagenomes</taxon>
        <taxon>ecological metagenomes</taxon>
    </lineage>
</organism>
<protein>
    <submittedName>
        <fullName evidence="1">Uncharacterized protein</fullName>
    </submittedName>
</protein>
<dbReference type="AlphaFoldDB" id="A0A382AUG3"/>
<feature type="non-terminal residue" evidence="1">
    <location>
        <position position="1"/>
    </location>
</feature>
<proteinExistence type="predicted"/>
<accession>A0A382AUG3</accession>
<dbReference type="EMBL" id="UINC01026895">
    <property type="protein sequence ID" value="SVB05176.1"/>
    <property type="molecule type" value="Genomic_DNA"/>
</dbReference>
<evidence type="ECO:0000313" key="1">
    <source>
        <dbReference type="EMBL" id="SVB05176.1"/>
    </source>
</evidence>